<dbReference type="InterPro" id="IPR056029">
    <property type="entry name" value="DUF7610"/>
</dbReference>
<evidence type="ECO:0000313" key="4">
    <source>
        <dbReference type="Proteomes" id="UP001187192"/>
    </source>
</evidence>
<evidence type="ECO:0000256" key="1">
    <source>
        <dbReference type="SAM" id="Phobius"/>
    </source>
</evidence>
<comment type="caution">
    <text evidence="3">The sequence shown here is derived from an EMBL/GenBank/DDBJ whole genome shotgun (WGS) entry which is preliminary data.</text>
</comment>
<keyword evidence="1" id="KW-1133">Transmembrane helix</keyword>
<keyword evidence="1" id="KW-0812">Transmembrane</keyword>
<reference evidence="3" key="1">
    <citation type="submission" date="2023-07" db="EMBL/GenBank/DDBJ databases">
        <title>draft genome sequence of fig (Ficus carica).</title>
        <authorList>
            <person name="Takahashi T."/>
            <person name="Nishimura K."/>
        </authorList>
    </citation>
    <scope>NUCLEOTIDE SEQUENCE</scope>
</reference>
<feature type="transmembrane region" description="Helical" evidence="1">
    <location>
        <begin position="209"/>
        <end position="228"/>
    </location>
</feature>
<accession>A0AA87ZV22</accession>
<dbReference type="EMBL" id="BTGU01000012">
    <property type="protein sequence ID" value="GMN40952.1"/>
    <property type="molecule type" value="Genomic_DNA"/>
</dbReference>
<name>A0AA87ZV22_FICCA</name>
<organism evidence="3 4">
    <name type="scientific">Ficus carica</name>
    <name type="common">Common fig</name>
    <dbReference type="NCBI Taxonomy" id="3494"/>
    <lineage>
        <taxon>Eukaryota</taxon>
        <taxon>Viridiplantae</taxon>
        <taxon>Streptophyta</taxon>
        <taxon>Embryophyta</taxon>
        <taxon>Tracheophyta</taxon>
        <taxon>Spermatophyta</taxon>
        <taxon>Magnoliopsida</taxon>
        <taxon>eudicotyledons</taxon>
        <taxon>Gunneridae</taxon>
        <taxon>Pentapetalae</taxon>
        <taxon>rosids</taxon>
        <taxon>fabids</taxon>
        <taxon>Rosales</taxon>
        <taxon>Moraceae</taxon>
        <taxon>Ficeae</taxon>
        <taxon>Ficus</taxon>
    </lineage>
</organism>
<sequence length="246" mass="27638">MTKRYSILQKKLQELEFQLNSIFSFSEDHIDDDLSADIRQRLAFARSLLAAEMACHPTKPQHLSHMSRRLDALDNAFLDWSGFGNSPVHHHVDEASSCSCTESCLNDDGEVSDEVQPPLDSPVYRDAEVVLEDDVLSEEGFEDDDDDRFAMVEYDHEGLDEETASFGDVAFLDCLVGEKRDCGVGDKIETDHERVVYVEKGKESWFSRAVAGGMVLGMAFMGFVMTIFSGCFEDYNGQFDNFLAPT</sequence>
<keyword evidence="1" id="KW-0472">Membrane</keyword>
<feature type="domain" description="DUF7610" evidence="2">
    <location>
        <begin position="8"/>
        <end position="83"/>
    </location>
</feature>
<dbReference type="AlphaFoldDB" id="A0AA87ZV22"/>
<dbReference type="Proteomes" id="UP001187192">
    <property type="component" value="Unassembled WGS sequence"/>
</dbReference>
<dbReference type="Pfam" id="PF24583">
    <property type="entry name" value="DUF7610"/>
    <property type="match status" value="1"/>
</dbReference>
<protein>
    <recommendedName>
        <fullName evidence="2">DUF7610 domain-containing protein</fullName>
    </recommendedName>
</protein>
<proteinExistence type="predicted"/>
<evidence type="ECO:0000259" key="2">
    <source>
        <dbReference type="Pfam" id="PF24583"/>
    </source>
</evidence>
<keyword evidence="4" id="KW-1185">Reference proteome</keyword>
<evidence type="ECO:0000313" key="3">
    <source>
        <dbReference type="EMBL" id="GMN40952.1"/>
    </source>
</evidence>
<gene>
    <name evidence="3" type="ORF">TIFTF001_010175</name>
</gene>